<gene>
    <name evidence="1" type="ORF">EVOR1521_LOCUS8876</name>
</gene>
<accession>A0AA36I6M6</accession>
<evidence type="ECO:0008006" key="3">
    <source>
        <dbReference type="Google" id="ProtNLM"/>
    </source>
</evidence>
<reference evidence="1" key="1">
    <citation type="submission" date="2023-08" db="EMBL/GenBank/DDBJ databases">
        <authorList>
            <person name="Chen Y."/>
            <person name="Shah S."/>
            <person name="Dougan E. K."/>
            <person name="Thang M."/>
            <person name="Chan C."/>
        </authorList>
    </citation>
    <scope>NUCLEOTIDE SEQUENCE</scope>
</reference>
<proteinExistence type="predicted"/>
<dbReference type="Gene3D" id="1.20.1520.10">
    <property type="entry name" value="ADP-ribosylation factor-like 2-binding protein, domain"/>
    <property type="match status" value="1"/>
</dbReference>
<keyword evidence="2" id="KW-1185">Reference proteome</keyword>
<evidence type="ECO:0000313" key="1">
    <source>
        <dbReference type="EMBL" id="CAJ1381085.1"/>
    </source>
</evidence>
<dbReference type="AlphaFoldDB" id="A0AA36I6M6"/>
<dbReference type="EMBL" id="CAUJNA010000779">
    <property type="protein sequence ID" value="CAJ1381085.1"/>
    <property type="molecule type" value="Genomic_DNA"/>
</dbReference>
<evidence type="ECO:0000313" key="2">
    <source>
        <dbReference type="Proteomes" id="UP001178507"/>
    </source>
</evidence>
<protein>
    <recommendedName>
        <fullName evidence="3">Cilia- and flagella-associated protein 36</fullName>
    </recommendedName>
</protein>
<organism evidence="1 2">
    <name type="scientific">Effrenium voratum</name>
    <dbReference type="NCBI Taxonomy" id="2562239"/>
    <lineage>
        <taxon>Eukaryota</taxon>
        <taxon>Sar</taxon>
        <taxon>Alveolata</taxon>
        <taxon>Dinophyceae</taxon>
        <taxon>Suessiales</taxon>
        <taxon>Symbiodiniaceae</taxon>
        <taxon>Effrenium</taxon>
    </lineage>
</organism>
<name>A0AA36I6M6_9DINO</name>
<comment type="caution">
    <text evidence="1">The sequence shown here is derived from an EMBL/GenBank/DDBJ whole genome shotgun (WGS) entry which is preliminary data.</text>
</comment>
<sequence>MELTHSNPQLVPPETSLGAVSGTPLHRFLRGFQEGVFQEEVAQFVQDHAHHFAVLCVDGSYPLVWTELHNQYKELFDQQFEAILWFQDSSPEQFHESCRSLLAACENLPEDAELDVSDCRGAGVTVAAFRSFLCALTASEDFDRFLQVMFAACCGTLRPTLALPKDQPSARVVELAVPPGLGPGDLVRAQFLGQALELRVPQGCEAGMSFTATIDL</sequence>
<dbReference type="Proteomes" id="UP001178507">
    <property type="component" value="Unassembled WGS sequence"/>
</dbReference>
<dbReference type="InterPro" id="IPR042541">
    <property type="entry name" value="BART_sf"/>
</dbReference>